<keyword evidence="5" id="KW-0687">Ribonucleoprotein</keyword>
<dbReference type="GO" id="GO:0019843">
    <property type="term" value="F:rRNA binding"/>
    <property type="evidence" value="ECO:0007669"/>
    <property type="project" value="UniProtKB-KW"/>
</dbReference>
<protein>
    <recommendedName>
        <fullName evidence="6">Large ribosomal subunit protein bL9m</fullName>
    </recommendedName>
    <alternativeName>
        <fullName evidence="7">39S ribosomal protein L9, mitochondrial</fullName>
    </alternativeName>
    <alternativeName>
        <fullName evidence="8">50S ribosomal protein L9, chloroplastic</fullName>
    </alternativeName>
</protein>
<dbReference type="GO" id="GO:0003735">
    <property type="term" value="F:structural constituent of ribosome"/>
    <property type="evidence" value="ECO:0007669"/>
    <property type="project" value="InterPro"/>
</dbReference>
<feature type="non-terminal residue" evidence="9">
    <location>
        <position position="119"/>
    </location>
</feature>
<keyword evidence="3" id="KW-0694">RNA-binding</keyword>
<evidence type="ECO:0000256" key="8">
    <source>
        <dbReference type="ARBA" id="ARBA00035427"/>
    </source>
</evidence>
<dbReference type="EMBL" id="OB683574">
    <property type="protein sequence ID" value="CAD7236975.1"/>
    <property type="molecule type" value="Genomic_DNA"/>
</dbReference>
<evidence type="ECO:0000256" key="6">
    <source>
        <dbReference type="ARBA" id="ARBA00035194"/>
    </source>
</evidence>
<dbReference type="InterPro" id="IPR020069">
    <property type="entry name" value="Ribosomal_bL9_C"/>
</dbReference>
<dbReference type="SUPFAM" id="SSF55658">
    <property type="entry name" value="L9 N-domain-like"/>
    <property type="match status" value="1"/>
</dbReference>
<evidence type="ECO:0000256" key="5">
    <source>
        <dbReference type="ARBA" id="ARBA00023274"/>
    </source>
</evidence>
<evidence type="ECO:0000256" key="7">
    <source>
        <dbReference type="ARBA" id="ARBA00035381"/>
    </source>
</evidence>
<sequence length="119" mass="12845">MEVILKQDVENLGFVFDVVNVKPGYGRNYLIPKGLAELATPSAKKQLNETLEARAAEEKANIDAANELIEKIKAVELKISAKVGEGDKLFGSVNNGDIAEALKAKGVQIEKKHIKISGT</sequence>
<gene>
    <name evidence="9" type="ORF">CTOB1V02_LOCUS14790</name>
</gene>
<dbReference type="InterPro" id="IPR009027">
    <property type="entry name" value="Ribosomal_bL9/RNase_H1_N"/>
</dbReference>
<dbReference type="GO" id="GO:1990904">
    <property type="term" value="C:ribonucleoprotein complex"/>
    <property type="evidence" value="ECO:0007669"/>
    <property type="project" value="UniProtKB-KW"/>
</dbReference>
<dbReference type="Gene3D" id="3.10.430.100">
    <property type="entry name" value="Ribosomal protein L9, C-terminal domain"/>
    <property type="match status" value="1"/>
</dbReference>
<keyword evidence="4" id="KW-0689">Ribosomal protein</keyword>
<evidence type="ECO:0000256" key="1">
    <source>
        <dbReference type="ARBA" id="ARBA00010605"/>
    </source>
</evidence>
<proteinExistence type="inferred from homology"/>
<keyword evidence="2" id="KW-0699">rRNA-binding</keyword>
<dbReference type="GO" id="GO:0006412">
    <property type="term" value="P:translation"/>
    <property type="evidence" value="ECO:0007669"/>
    <property type="project" value="InterPro"/>
</dbReference>
<comment type="similarity">
    <text evidence="1">Belongs to the bacterial ribosomal protein bL9 family.</text>
</comment>
<dbReference type="Pfam" id="PF03948">
    <property type="entry name" value="Ribosomal_L9_C"/>
    <property type="match status" value="1"/>
</dbReference>
<name>A0A7R8WXE3_9CRUS</name>
<dbReference type="SUPFAM" id="SSF55653">
    <property type="entry name" value="Ribosomal protein L9 C-domain"/>
    <property type="match status" value="1"/>
</dbReference>
<evidence type="ECO:0000313" key="9">
    <source>
        <dbReference type="EMBL" id="CAD7236975.1"/>
    </source>
</evidence>
<dbReference type="PANTHER" id="PTHR21368">
    <property type="entry name" value="50S RIBOSOMAL PROTEIN L9"/>
    <property type="match status" value="1"/>
</dbReference>
<dbReference type="Gene3D" id="3.40.5.10">
    <property type="entry name" value="Ribosomal protein L9, N-terminal domain"/>
    <property type="match status" value="1"/>
</dbReference>
<dbReference type="GO" id="GO:0005840">
    <property type="term" value="C:ribosome"/>
    <property type="evidence" value="ECO:0007669"/>
    <property type="project" value="UniProtKB-KW"/>
</dbReference>
<dbReference type="Pfam" id="PF01281">
    <property type="entry name" value="Ribosomal_L9_N"/>
    <property type="match status" value="1"/>
</dbReference>
<dbReference type="InterPro" id="IPR020594">
    <property type="entry name" value="Ribosomal_bL9_bac/chp"/>
</dbReference>
<evidence type="ECO:0000256" key="4">
    <source>
        <dbReference type="ARBA" id="ARBA00022980"/>
    </source>
</evidence>
<organism evidence="9">
    <name type="scientific">Cyprideis torosa</name>
    <dbReference type="NCBI Taxonomy" id="163714"/>
    <lineage>
        <taxon>Eukaryota</taxon>
        <taxon>Metazoa</taxon>
        <taxon>Ecdysozoa</taxon>
        <taxon>Arthropoda</taxon>
        <taxon>Crustacea</taxon>
        <taxon>Oligostraca</taxon>
        <taxon>Ostracoda</taxon>
        <taxon>Podocopa</taxon>
        <taxon>Podocopida</taxon>
        <taxon>Cytherocopina</taxon>
        <taxon>Cytheroidea</taxon>
        <taxon>Cytherideidae</taxon>
        <taxon>Cyprideis</taxon>
    </lineage>
</organism>
<dbReference type="OrthoDB" id="10057707at2759"/>
<dbReference type="InterPro" id="IPR036935">
    <property type="entry name" value="Ribosomal_bL9_N_sf"/>
</dbReference>
<dbReference type="InterPro" id="IPR000244">
    <property type="entry name" value="Ribosomal_bL9"/>
</dbReference>
<evidence type="ECO:0000256" key="2">
    <source>
        <dbReference type="ARBA" id="ARBA00022730"/>
    </source>
</evidence>
<dbReference type="AlphaFoldDB" id="A0A7R8WXE3"/>
<evidence type="ECO:0000256" key="3">
    <source>
        <dbReference type="ARBA" id="ARBA00022884"/>
    </source>
</evidence>
<accession>A0A7R8WXE3</accession>
<dbReference type="NCBIfam" id="TIGR00158">
    <property type="entry name" value="L9"/>
    <property type="match status" value="1"/>
</dbReference>
<dbReference type="InterPro" id="IPR036791">
    <property type="entry name" value="Ribosomal_bL9_C_sf"/>
</dbReference>
<dbReference type="InterPro" id="IPR020070">
    <property type="entry name" value="Ribosomal_bL9_N"/>
</dbReference>
<dbReference type="PROSITE" id="PS00651">
    <property type="entry name" value="RIBOSOMAL_L9"/>
    <property type="match status" value="1"/>
</dbReference>
<reference evidence="9" key="1">
    <citation type="submission" date="2020-11" db="EMBL/GenBank/DDBJ databases">
        <authorList>
            <person name="Tran Van P."/>
        </authorList>
    </citation>
    <scope>NUCLEOTIDE SEQUENCE</scope>
</reference>